<dbReference type="Proteomes" id="UP001211711">
    <property type="component" value="Unassembled WGS sequence"/>
</dbReference>
<dbReference type="EMBL" id="JAQMTI010000001">
    <property type="protein sequence ID" value="MDB9439775.1"/>
    <property type="molecule type" value="Genomic_DNA"/>
</dbReference>
<accession>A0ABT4ZK57</accession>
<evidence type="ECO:0000259" key="1">
    <source>
        <dbReference type="PROSITE" id="PS50943"/>
    </source>
</evidence>
<protein>
    <submittedName>
        <fullName evidence="2">Helix-turn-helix transcriptional regulator</fullName>
    </submittedName>
</protein>
<dbReference type="RefSeq" id="WP_096569638.1">
    <property type="nucleotide sequence ID" value="NZ_JAQMTI010000001.1"/>
</dbReference>
<dbReference type="PROSITE" id="PS50943">
    <property type="entry name" value="HTH_CROC1"/>
    <property type="match status" value="1"/>
</dbReference>
<gene>
    <name evidence="2" type="ORF">PN497_00010</name>
</gene>
<reference evidence="2 3" key="1">
    <citation type="submission" date="2023-01" db="EMBL/GenBank/DDBJ databases">
        <title>Genomes from the Australian National Cyanobacteria Reference Collection.</title>
        <authorList>
            <person name="Willis A."/>
            <person name="Lee E.M.F."/>
        </authorList>
    </citation>
    <scope>NUCLEOTIDE SEQUENCE [LARGE SCALE GENOMIC DNA]</scope>
    <source>
        <strain evidence="2 3">CS-549</strain>
    </source>
</reference>
<name>A0ABT4ZK57_9CYAN</name>
<sequence length="97" mass="10809">MKKTNDAVKIIHKMMKEDPELQDMVRESSLNAQVSQIIYDARKQAGLTQKQLADLVGTTQSVIARLEDADYEGHSLSMLARIAAALNQKVEIKISPK</sequence>
<dbReference type="InterPro" id="IPR001387">
    <property type="entry name" value="Cro/C1-type_HTH"/>
</dbReference>
<evidence type="ECO:0000313" key="2">
    <source>
        <dbReference type="EMBL" id="MDB9439775.1"/>
    </source>
</evidence>
<dbReference type="Pfam" id="PF01381">
    <property type="entry name" value="HTH_3"/>
    <property type="match status" value="1"/>
</dbReference>
<dbReference type="SUPFAM" id="SSF47413">
    <property type="entry name" value="lambda repressor-like DNA-binding domains"/>
    <property type="match status" value="1"/>
</dbReference>
<organism evidence="2 3">
    <name type="scientific">Sphaerospermopsis kisseleviana CS-549</name>
    <dbReference type="NCBI Taxonomy" id="3021783"/>
    <lineage>
        <taxon>Bacteria</taxon>
        <taxon>Bacillati</taxon>
        <taxon>Cyanobacteriota</taxon>
        <taxon>Cyanophyceae</taxon>
        <taxon>Nostocales</taxon>
        <taxon>Aphanizomenonaceae</taxon>
        <taxon>Sphaerospermopsis</taxon>
        <taxon>Sphaerospermopsis kisseleviana</taxon>
    </lineage>
</organism>
<comment type="caution">
    <text evidence="2">The sequence shown here is derived from an EMBL/GenBank/DDBJ whole genome shotgun (WGS) entry which is preliminary data.</text>
</comment>
<keyword evidence="3" id="KW-1185">Reference proteome</keyword>
<dbReference type="InterPro" id="IPR010982">
    <property type="entry name" value="Lambda_DNA-bd_dom_sf"/>
</dbReference>
<dbReference type="CDD" id="cd00093">
    <property type="entry name" value="HTH_XRE"/>
    <property type="match status" value="1"/>
</dbReference>
<evidence type="ECO:0000313" key="3">
    <source>
        <dbReference type="Proteomes" id="UP001211711"/>
    </source>
</evidence>
<proteinExistence type="predicted"/>
<dbReference type="Gene3D" id="1.10.260.40">
    <property type="entry name" value="lambda repressor-like DNA-binding domains"/>
    <property type="match status" value="1"/>
</dbReference>
<dbReference type="SMART" id="SM00530">
    <property type="entry name" value="HTH_XRE"/>
    <property type="match status" value="1"/>
</dbReference>
<feature type="domain" description="HTH cro/C1-type" evidence="1">
    <location>
        <begin position="38"/>
        <end position="93"/>
    </location>
</feature>